<keyword evidence="2" id="KW-1185">Reference proteome</keyword>
<dbReference type="AlphaFoldDB" id="A0A6P5EM66"/>
<dbReference type="OrthoDB" id="638090at2759"/>
<name>A0A6P5EM66_ANACO</name>
<reference evidence="2" key="1">
    <citation type="journal article" date="2015" name="Nat. Genet.">
        <title>The pineapple genome and the evolution of CAM photosynthesis.</title>
        <authorList>
            <person name="Ming R."/>
            <person name="VanBuren R."/>
            <person name="Wai C.M."/>
            <person name="Tang H."/>
            <person name="Schatz M.C."/>
            <person name="Bowers J.E."/>
            <person name="Lyons E."/>
            <person name="Wang M.L."/>
            <person name="Chen J."/>
            <person name="Biggers E."/>
            <person name="Zhang J."/>
            <person name="Huang L."/>
            <person name="Zhang L."/>
            <person name="Miao W."/>
            <person name="Zhang J."/>
            <person name="Ye Z."/>
            <person name="Miao C."/>
            <person name="Lin Z."/>
            <person name="Wang H."/>
            <person name="Zhou H."/>
            <person name="Yim W.C."/>
            <person name="Priest H.D."/>
            <person name="Zheng C."/>
            <person name="Woodhouse M."/>
            <person name="Edger P.P."/>
            <person name="Guyot R."/>
            <person name="Guo H.B."/>
            <person name="Guo H."/>
            <person name="Zheng G."/>
            <person name="Singh R."/>
            <person name="Sharma A."/>
            <person name="Min X."/>
            <person name="Zheng Y."/>
            <person name="Lee H."/>
            <person name="Gurtowski J."/>
            <person name="Sedlazeck F.J."/>
            <person name="Harkess A."/>
            <person name="McKain M.R."/>
            <person name="Liao Z."/>
            <person name="Fang J."/>
            <person name="Liu J."/>
            <person name="Zhang X."/>
            <person name="Zhang Q."/>
            <person name="Hu W."/>
            <person name="Qin Y."/>
            <person name="Wang K."/>
            <person name="Chen L.Y."/>
            <person name="Shirley N."/>
            <person name="Lin Y.R."/>
            <person name="Liu L.Y."/>
            <person name="Hernandez A.G."/>
            <person name="Wright C.L."/>
            <person name="Bulone V."/>
            <person name="Tuskan G.A."/>
            <person name="Heath K."/>
            <person name="Zee F."/>
            <person name="Moore P.H."/>
            <person name="Sunkar R."/>
            <person name="Leebens-Mack J.H."/>
            <person name="Mockler T."/>
            <person name="Bennetzen J.L."/>
            <person name="Freeling M."/>
            <person name="Sankoff D."/>
            <person name="Paterson A.H."/>
            <person name="Zhu X."/>
            <person name="Yang X."/>
            <person name="Smith J.A."/>
            <person name="Cushman J.C."/>
            <person name="Paull R.E."/>
            <person name="Yu Q."/>
        </authorList>
    </citation>
    <scope>NUCLEOTIDE SEQUENCE [LARGE SCALE GENOMIC DNA]</scope>
    <source>
        <strain evidence="2">cv. F153</strain>
    </source>
</reference>
<protein>
    <submittedName>
        <fullName evidence="3">Uncharacterized protein LOC109707590 isoform X1</fullName>
    </submittedName>
</protein>
<accession>A0A6P5EM66</accession>
<proteinExistence type="predicted"/>
<organism evidence="2 3">
    <name type="scientific">Ananas comosus</name>
    <name type="common">Pineapple</name>
    <name type="synonym">Ananas ananas</name>
    <dbReference type="NCBI Taxonomy" id="4615"/>
    <lineage>
        <taxon>Eukaryota</taxon>
        <taxon>Viridiplantae</taxon>
        <taxon>Streptophyta</taxon>
        <taxon>Embryophyta</taxon>
        <taxon>Tracheophyta</taxon>
        <taxon>Spermatophyta</taxon>
        <taxon>Magnoliopsida</taxon>
        <taxon>Liliopsida</taxon>
        <taxon>Poales</taxon>
        <taxon>Bromeliaceae</taxon>
        <taxon>Bromelioideae</taxon>
        <taxon>Ananas</taxon>
    </lineage>
</organism>
<evidence type="ECO:0000313" key="2">
    <source>
        <dbReference type="Proteomes" id="UP000515123"/>
    </source>
</evidence>
<dbReference type="Proteomes" id="UP000515123">
    <property type="component" value="Linkage group 3"/>
</dbReference>
<feature type="region of interest" description="Disordered" evidence="1">
    <location>
        <begin position="1"/>
        <end position="52"/>
    </location>
</feature>
<sequence>MACGNPKPSLKRSHGGGAPPCKTSTSSSSSIPPPRVRFDPPSEARQRKKVKFADSVGKDDICRKHNTTFLQPVRTQSQIDGAKTSEFKYFKKLLEGANYKVSSHDSFSKATKERDESHNAMIDESGIRSFSLPTQNCPPITDGVSGSCEGSALTHTALCKSDSSRCLSPILKVTPQAQQSSFLLLESARSYGRVYEHGGVFSEKRNKLMKLAAKTLSLEKDEFLLRSDITSDFMERLHIKKKSDSHKKLSISWQKKACSRQHSLAVSSKSDPLMRLHYFESTDIESMTSRKSSRKDLPSKEAGELIALPWEHDKIWASNSRAVEPSCLQHHRRSNWVVDDPETSELHTKNKTELSHLLVPYSNSTSLELRDLRTPVEKFNSRLVEWDDNLRENNTLLNNNLPLTIYNGSRFPNLTSKCGNLNDYNSGNVFDSPINSCGVILRDRDQQKKYELFSSSAYGYELQKNDMPFLAMEFYSPIPMNIQFYDPKLRNRTGSMFTADGHDGCADERSLVLVPENSSYGVSSFNNYWFLDPKFSLEGLERISTLSD</sequence>
<reference evidence="3" key="2">
    <citation type="submission" date="2025-08" db="UniProtKB">
        <authorList>
            <consortium name="RefSeq"/>
        </authorList>
    </citation>
    <scope>IDENTIFICATION</scope>
    <source>
        <tissue evidence="3">Leaf</tissue>
    </source>
</reference>
<evidence type="ECO:0000256" key="1">
    <source>
        <dbReference type="SAM" id="MobiDB-lite"/>
    </source>
</evidence>
<dbReference type="RefSeq" id="XP_020084564.1">
    <property type="nucleotide sequence ID" value="XM_020228975.1"/>
</dbReference>
<feature type="compositionally biased region" description="Basic and acidic residues" evidence="1">
    <location>
        <begin position="36"/>
        <end position="45"/>
    </location>
</feature>
<evidence type="ECO:0000313" key="3">
    <source>
        <dbReference type="RefSeq" id="XP_020084564.1"/>
    </source>
</evidence>
<dbReference type="GeneID" id="109707590"/>
<gene>
    <name evidence="3" type="primary">LOC109707590</name>
</gene>